<evidence type="ECO:0000313" key="3">
    <source>
        <dbReference type="Proteomes" id="UP001341281"/>
    </source>
</evidence>
<evidence type="ECO:0000256" key="1">
    <source>
        <dbReference type="SAM" id="MobiDB-lite"/>
    </source>
</evidence>
<sequence>MPPKTPALSTPTLSQPPKPVKCAAPPTSSEPPLPLEPKPVEGLRPQPRQQLRRSRWLGCDV</sequence>
<proteinExistence type="predicted"/>
<dbReference type="Proteomes" id="UP001341281">
    <property type="component" value="Chromosome 04"/>
</dbReference>
<accession>A0AAQ3T9S0</accession>
<dbReference type="EMBL" id="CP144748">
    <property type="protein sequence ID" value="WVZ69899.1"/>
    <property type="molecule type" value="Genomic_DNA"/>
</dbReference>
<reference evidence="2 3" key="1">
    <citation type="submission" date="2024-02" db="EMBL/GenBank/DDBJ databases">
        <title>High-quality chromosome-scale genome assembly of Pensacola bahiagrass (Paspalum notatum Flugge var. saurae).</title>
        <authorList>
            <person name="Vega J.M."/>
            <person name="Podio M."/>
            <person name="Orjuela J."/>
            <person name="Siena L.A."/>
            <person name="Pessino S.C."/>
            <person name="Combes M.C."/>
            <person name="Mariac C."/>
            <person name="Albertini E."/>
            <person name="Pupilli F."/>
            <person name="Ortiz J.P.A."/>
            <person name="Leblanc O."/>
        </authorList>
    </citation>
    <scope>NUCLEOTIDE SEQUENCE [LARGE SCALE GENOMIC DNA]</scope>
    <source>
        <strain evidence="2">R1</strain>
        <tissue evidence="2">Leaf</tissue>
    </source>
</reference>
<feature type="region of interest" description="Disordered" evidence="1">
    <location>
        <begin position="1"/>
        <end position="61"/>
    </location>
</feature>
<keyword evidence="3" id="KW-1185">Reference proteome</keyword>
<evidence type="ECO:0000313" key="2">
    <source>
        <dbReference type="EMBL" id="WVZ69899.1"/>
    </source>
</evidence>
<name>A0AAQ3T9S0_PASNO</name>
<organism evidence="2 3">
    <name type="scientific">Paspalum notatum var. saurae</name>
    <dbReference type="NCBI Taxonomy" id="547442"/>
    <lineage>
        <taxon>Eukaryota</taxon>
        <taxon>Viridiplantae</taxon>
        <taxon>Streptophyta</taxon>
        <taxon>Embryophyta</taxon>
        <taxon>Tracheophyta</taxon>
        <taxon>Spermatophyta</taxon>
        <taxon>Magnoliopsida</taxon>
        <taxon>Liliopsida</taxon>
        <taxon>Poales</taxon>
        <taxon>Poaceae</taxon>
        <taxon>PACMAD clade</taxon>
        <taxon>Panicoideae</taxon>
        <taxon>Andropogonodae</taxon>
        <taxon>Paspaleae</taxon>
        <taxon>Paspalinae</taxon>
        <taxon>Paspalum</taxon>
    </lineage>
</organism>
<dbReference type="AlphaFoldDB" id="A0AAQ3T9S0"/>
<protein>
    <submittedName>
        <fullName evidence="2">Uncharacterized protein</fullName>
    </submittedName>
</protein>
<feature type="compositionally biased region" description="Pro residues" evidence="1">
    <location>
        <begin position="28"/>
        <end position="37"/>
    </location>
</feature>
<gene>
    <name evidence="2" type="ORF">U9M48_018614</name>
</gene>